<dbReference type="Proteomes" id="UP001631993">
    <property type="component" value="Unassembled WGS sequence"/>
</dbReference>
<organism evidence="1 2">
    <name type="scientific">Streptomyces galilaeus</name>
    <dbReference type="NCBI Taxonomy" id="33899"/>
    <lineage>
        <taxon>Bacteria</taxon>
        <taxon>Bacillati</taxon>
        <taxon>Actinomycetota</taxon>
        <taxon>Actinomycetes</taxon>
        <taxon>Kitasatosporales</taxon>
        <taxon>Streptomycetaceae</taxon>
        <taxon>Streptomyces</taxon>
    </lineage>
</organism>
<evidence type="ECO:0008006" key="3">
    <source>
        <dbReference type="Google" id="ProtNLM"/>
    </source>
</evidence>
<accession>A0ABW9IUF7</accession>
<comment type="caution">
    <text evidence="1">The sequence shown here is derived from an EMBL/GenBank/DDBJ whole genome shotgun (WGS) entry which is preliminary data.</text>
</comment>
<dbReference type="SUPFAM" id="SSF52540">
    <property type="entry name" value="P-loop containing nucleoside triphosphate hydrolases"/>
    <property type="match status" value="1"/>
</dbReference>
<evidence type="ECO:0000313" key="1">
    <source>
        <dbReference type="EMBL" id="MFM9651611.1"/>
    </source>
</evidence>
<dbReference type="RefSeq" id="WP_369277585.1">
    <property type="nucleotide sequence ID" value="NZ_JBJVMW010000013.1"/>
</dbReference>
<evidence type="ECO:0000313" key="2">
    <source>
        <dbReference type="Proteomes" id="UP001631993"/>
    </source>
</evidence>
<protein>
    <recommendedName>
        <fullName evidence="3">Helicase ATP-binding domain-containing protein</fullName>
    </recommendedName>
</protein>
<dbReference type="EMBL" id="JBJVNE010000022">
    <property type="protein sequence ID" value="MFM9651611.1"/>
    <property type="molecule type" value="Genomic_DNA"/>
</dbReference>
<keyword evidence="2" id="KW-1185">Reference proteome</keyword>
<reference evidence="1 2" key="1">
    <citation type="submission" date="2024-12" db="EMBL/GenBank/DDBJ databases">
        <title>Forecasting of Potato common scab and diversities of Pathogenic streptomyces spp. in china.</title>
        <authorList>
            <person name="Handique U."/>
            <person name="Wu J."/>
        </authorList>
    </citation>
    <scope>NUCLEOTIDE SEQUENCE [LARGE SCALE GENOMIC DNA]</scope>
    <source>
        <strain evidence="1 2">ZRIMU1585</strain>
    </source>
</reference>
<sequence length="1088" mass="118683">MGLTSKLRKDDAAVFCALALAAHYFPGPPDEHGQPTARFRHAAFLLSGQYDKWSAWASLPHEEKQRLADVLVNAPGELASASAFARAARKRLATPPAGQAPQFVPVGEPPVAEAASPRVGDDLPAYVDRTLKRVRKDHPRPKPAPPAGAGVWMTRKLYAGGIGEIQGRAVIPAFAGSSETDACQNPPQVYTTAHVPLVEVPTSGLLDLARQMDQRLKPEGRHLYQVLKALFSKLDTTDTISPKEMIRLCAGATEVFNAPTGTGKSVLVRVMASWFAINNRTLAIVLPTVEATLAAAWDISQDLAFLGRAETCTPLMSPYGLHERAMKVASRIEGSIAEQPAKIQWKISQLSYGCSLNRFTEATHPYPAGSESCTSLYPLPPAKGTRRCPFVPVCGKYQQHYNACAASVVVTNHHNFMMGRMPIGIDLDGRPTDGLSVAEFLLRRCHAALIDEIDQFQSTAIGKCSSELVLDSRLDKKIPLQQLHDELGKQPPATVKELVPPVTYARYLTEFLLAAVCEGQLHLRHYEGDGGPVGDRAGMNSTGWHISGGRDRRLIHLLFPESGITSEHEIPQELFDTLNALRPPKPGQDPLADPFSTVQLEDHHREVRSVLGDLLGHRGTDLLTHAQHRLDDVLSGIVKNEHDRAEAVELLIVRTWLSELDDTLNDLMGKTAQLRSSGLASARALAERLERGIGANILPFGMLGRTLFGYRVTGLDDPAKTGELTSQSITGDPHTYTAQLGSIVSLALAGVERPVMGLSATAYFPQAVREHIHSTVKWWMTDAASDSIRAKKHTITDSLNNPIQISGLPQKLKAAALKALGESLYDTRIHPELERLAREDKDRAHAAVVVNSYLHCRYIALGIYNSGNYTGGLCVAVPPDAERRSDLPPLPAGIVELTPEEFETFPKKGKVLVVPMARIARGLNIVIGTKSAITPVYLCTRPLALLSDPPEMYASVNAAGLNSLPKEPSDDPVAALTAARTEAWRRLSLIMRSAPGFGSTHKLLQEEIVAGMVVDMIQLAGRARRGGTDMTLHLVDYAFHRDSWQADLASILKRMHTNWDEDERRRMNDIYREALAAFLAYAGIDPAA</sequence>
<name>A0ABW9IUF7_STRGJ</name>
<dbReference type="InterPro" id="IPR027417">
    <property type="entry name" value="P-loop_NTPase"/>
</dbReference>
<proteinExistence type="predicted"/>
<gene>
    <name evidence="1" type="ORF">ACKI1S_36350</name>
</gene>